<evidence type="ECO:0000313" key="11">
    <source>
        <dbReference type="RefSeq" id="XP_033800462.1"/>
    </source>
</evidence>
<feature type="compositionally biased region" description="Basic and acidic residues" evidence="8">
    <location>
        <begin position="1036"/>
        <end position="1047"/>
    </location>
</feature>
<organism evidence="10 11">
    <name type="scientific">Geotrypetes seraphini</name>
    <name type="common">Gaboon caecilian</name>
    <name type="synonym">Caecilia seraphini</name>
    <dbReference type="NCBI Taxonomy" id="260995"/>
    <lineage>
        <taxon>Eukaryota</taxon>
        <taxon>Metazoa</taxon>
        <taxon>Chordata</taxon>
        <taxon>Craniata</taxon>
        <taxon>Vertebrata</taxon>
        <taxon>Euteleostomi</taxon>
        <taxon>Amphibia</taxon>
        <taxon>Gymnophiona</taxon>
        <taxon>Geotrypetes</taxon>
    </lineage>
</organism>
<sequence>MEDKDDYKEILEKDETKVQSSNLFSNQSECFIQSSGSAVNILMKDEISSPASQFITHLSQPEEAGISSNTKQPTDQDISKDSLDHHTLKMDKLEEAVSMVTEQSIDFGKQSIEEINTQKVFAEEEKTLSWQVANREEHLDSDRENSELTKESELYSTPHETTICSSKAMAEKETESTKTSDFIIGKESSPEHSEEKADSNVIQFLEEAKEVSDVCSKTDQKGLVQEAIAEQDVIESVRDDKTCISDSAQHEEQVDDDKSGMSTYFETSTLKEEVVKSDLQQGSDYYELSDMKERARELYSIPAVSKEEDDEDVELSADERESIPTPDVGYSTFAQSFTSDRFHTSDRLFTIDPKIYMDRSDILNKNKDDLTLSRSLGLGGRSAIEQRSMSINLPMSCLDSIALGFSYARVHDLSPLATDILSNTSGSMDETSDDLPATTPSLDKAPCFPGESDIETRHFEEEKTVEEENIEDDSCELVFLAKDYYKNGTVMAPDLPEMLDLAGTRSGLSSVNTDADDADGRKSIPSEIIIEESSGLHPPIPEETQLLTKTDSQLEELGYCVFNKYTVPLPSPVQDTENLSGEISSLYEGIDEKIRKGLVVDPAVIEVKLAAAERSQERFGSEMKNLTQQLSDESPVLGLEPEQEKKSADKLDIVQEKSKEHIYSTDIPESTKRMMLESECAISTEKAIVISETKQICSSDLDLDSAKEKMPTENLELIKDDLLPLKEKDEQSLSIVSELGAKHEQASSDHEGDKMLPEELIFAGKEYQSQLGDETETVEPAVLEQAIKSAEITDFELQAVQEEPSLDKMKDSSTFDDTKPSENEMKEKVTKPDLVHQEAVDKEESYESSGEHDQNQDSVIPDESIQEVSKNMPVSEGSTVDEPIVKPFVETIIPKDESFQEKVDIQMDNLVLLEEKVEGTPEVVDATNQSPVIVSDQDVKVEVTSSALEDIDSKIQALGEEMPDISPAEVPELKGIIESVVTVEDDFITVVQTAVDEGESISHSVRFAAAHETDVEGWKPEAEDVLGTVDQAETQLESKEQSPKEGSPDAPASPEKEETHITEYKTETNRDETTIDDSVMDTDSIWVDTQDDDRSIMTEQLEIIPQEEQTEKEVQRLFIEKHKKEKHFKTGRGRISTPERKIAKKEPNTIFRDEVRRKKAGESAHVSNAFKQTKDKITDGISKSPEKRSALPRPSSIIPCRRTFPTDRDDTSFASSISSARRTTRSEPIRSRSGRSGTCTPTTPGSTAITPSTPPSYSSRTPGTPGTPSYSKTPRTPGTPKSGMLVSTEKKVAIIRTPPKSPGTPKQLRFCQPLPDLKNIRSKIGSIDNIKYQPKGGQVKIENKRMDFNDVQSKCGSKDNLSHFPGGGNVQITSKKIDLSHVTSKCGSLKNIHHRPGGGHVKIESVKLDFKEKAQAKVGSLENAHHTPGGGNVKIDSQKLHFREQAKARVDHGAEIVTQSPGCSGVASPHRLSNVSSSGSINLLESPQLATLAEDVTAALAKQGL</sequence>
<feature type="compositionally biased region" description="Acidic residues" evidence="8">
    <location>
        <begin position="307"/>
        <end position="316"/>
    </location>
</feature>
<feature type="domain" description="MAP2/Tau projection" evidence="9">
    <location>
        <begin position="96"/>
        <end position="1160"/>
    </location>
</feature>
<dbReference type="PANTHER" id="PTHR11501">
    <property type="entry name" value="MICROTUBULE-ASSOCIATED PROTEIN"/>
    <property type="match status" value="1"/>
</dbReference>
<feature type="region of interest" description="Disordered" evidence="8">
    <location>
        <begin position="1034"/>
        <end position="1084"/>
    </location>
</feature>
<dbReference type="InterPro" id="IPR027324">
    <property type="entry name" value="MAP2/MAP4/Tau"/>
</dbReference>
<dbReference type="GO" id="GO:0043005">
    <property type="term" value="C:neuron projection"/>
    <property type="evidence" value="ECO:0007669"/>
    <property type="project" value="TreeGrafter"/>
</dbReference>
<evidence type="ECO:0000313" key="10">
    <source>
        <dbReference type="Proteomes" id="UP000515159"/>
    </source>
</evidence>
<dbReference type="InterPro" id="IPR001084">
    <property type="entry name" value="MAP_tubulin-bd_rpt"/>
</dbReference>
<dbReference type="InterPro" id="IPR013588">
    <property type="entry name" value="MAP2_projctn"/>
</dbReference>
<dbReference type="GO" id="GO:0000226">
    <property type="term" value="P:microtubule cytoskeleton organization"/>
    <property type="evidence" value="ECO:0007669"/>
    <property type="project" value="TreeGrafter"/>
</dbReference>
<dbReference type="GO" id="GO:0031175">
    <property type="term" value="P:neuron projection development"/>
    <property type="evidence" value="ECO:0007669"/>
    <property type="project" value="TreeGrafter"/>
</dbReference>
<protein>
    <recommendedName>
        <fullName evidence="7">Microtubule-associated protein</fullName>
    </recommendedName>
</protein>
<feature type="region of interest" description="Disordered" evidence="8">
    <location>
        <begin position="132"/>
        <end position="199"/>
    </location>
</feature>
<feature type="compositionally biased region" description="Polar residues" evidence="8">
    <location>
        <begin position="154"/>
        <end position="165"/>
    </location>
</feature>
<dbReference type="RefSeq" id="XP_033800462.1">
    <property type="nucleotide sequence ID" value="XM_033944571.1"/>
</dbReference>
<evidence type="ECO:0000256" key="1">
    <source>
        <dbReference type="ARBA" id="ARBA00004245"/>
    </source>
</evidence>
<keyword evidence="4 7" id="KW-0493">Microtubule</keyword>
<feature type="compositionally biased region" description="Basic and acidic residues" evidence="8">
    <location>
        <begin position="1172"/>
        <end position="1189"/>
    </location>
</feature>
<feature type="compositionally biased region" description="Basic and acidic residues" evidence="8">
    <location>
        <begin position="188"/>
        <end position="198"/>
    </location>
</feature>
<keyword evidence="3" id="KW-0597">Phosphoprotein</keyword>
<keyword evidence="10" id="KW-1185">Reference proteome</keyword>
<dbReference type="Pfam" id="PF08377">
    <property type="entry name" value="MAP2_projctn"/>
    <property type="match status" value="1"/>
</dbReference>
<keyword evidence="2 7" id="KW-0963">Cytoplasm</keyword>
<evidence type="ECO:0000256" key="2">
    <source>
        <dbReference type="ARBA" id="ARBA00022490"/>
    </source>
</evidence>
<feature type="compositionally biased region" description="Low complexity" evidence="8">
    <location>
        <begin position="1234"/>
        <end position="1274"/>
    </location>
</feature>
<keyword evidence="6 7" id="KW-0206">Cytoskeleton</keyword>
<feature type="region of interest" description="Disordered" evidence="8">
    <location>
        <begin position="305"/>
        <end position="329"/>
    </location>
</feature>
<gene>
    <name evidence="11" type="primary">MAP2</name>
</gene>
<feature type="region of interest" description="Disordered" evidence="8">
    <location>
        <begin position="53"/>
        <end position="86"/>
    </location>
</feature>
<dbReference type="PROSITE" id="PS00229">
    <property type="entry name" value="TAU_MAP_1"/>
    <property type="match status" value="2"/>
</dbReference>
<feature type="compositionally biased region" description="Low complexity" evidence="8">
    <location>
        <begin position="1212"/>
        <end position="1221"/>
    </location>
</feature>
<feature type="compositionally biased region" description="Basic and acidic residues" evidence="8">
    <location>
        <begin position="1137"/>
        <end position="1162"/>
    </location>
</feature>
<dbReference type="PROSITE" id="PS51491">
    <property type="entry name" value="TAU_MAP_2"/>
    <property type="match status" value="4"/>
</dbReference>
<evidence type="ECO:0000256" key="3">
    <source>
        <dbReference type="ARBA" id="ARBA00022553"/>
    </source>
</evidence>
<reference evidence="11" key="1">
    <citation type="submission" date="2025-08" db="UniProtKB">
        <authorList>
            <consortium name="RefSeq"/>
        </authorList>
    </citation>
    <scope>IDENTIFICATION</scope>
</reference>
<dbReference type="GeneID" id="117360594"/>
<feature type="compositionally biased region" description="Basic and acidic residues" evidence="8">
    <location>
        <begin position="169"/>
        <end position="178"/>
    </location>
</feature>
<feature type="region of interest" description="Disordered" evidence="8">
    <location>
        <begin position="424"/>
        <end position="451"/>
    </location>
</feature>
<dbReference type="PANTHER" id="PTHR11501:SF15">
    <property type="entry name" value="MICROTUBULE-ASSOCIATED PROTEIN 2"/>
    <property type="match status" value="1"/>
</dbReference>
<evidence type="ECO:0000256" key="8">
    <source>
        <dbReference type="SAM" id="MobiDB-lite"/>
    </source>
</evidence>
<evidence type="ECO:0000256" key="4">
    <source>
        <dbReference type="ARBA" id="ARBA00022701"/>
    </source>
</evidence>
<proteinExistence type="predicted"/>
<dbReference type="GO" id="GO:0008017">
    <property type="term" value="F:microtubule binding"/>
    <property type="evidence" value="ECO:0007669"/>
    <property type="project" value="InterPro"/>
</dbReference>
<feature type="compositionally biased region" description="Basic and acidic residues" evidence="8">
    <location>
        <begin position="805"/>
        <end position="855"/>
    </location>
</feature>
<feature type="compositionally biased region" description="Basic residues" evidence="8">
    <location>
        <begin position="1123"/>
        <end position="1132"/>
    </location>
</feature>
<name>A0A6P8QPW5_GEOSA</name>
<dbReference type="Pfam" id="PF00418">
    <property type="entry name" value="Tubulin-binding"/>
    <property type="match status" value="4"/>
</dbReference>
<dbReference type="GO" id="GO:0005874">
    <property type="term" value="C:microtubule"/>
    <property type="evidence" value="ECO:0007669"/>
    <property type="project" value="UniProtKB-KW"/>
</dbReference>
<dbReference type="CTD" id="4133"/>
<keyword evidence="5" id="KW-0677">Repeat</keyword>
<feature type="region of interest" description="Disordered" evidence="8">
    <location>
        <begin position="800"/>
        <end position="881"/>
    </location>
</feature>
<feature type="compositionally biased region" description="Basic and acidic residues" evidence="8">
    <location>
        <begin position="77"/>
        <end position="86"/>
    </location>
</feature>
<feature type="compositionally biased region" description="Polar residues" evidence="8">
    <location>
        <begin position="66"/>
        <end position="76"/>
    </location>
</feature>
<feature type="compositionally biased region" description="Basic and acidic residues" evidence="8">
    <location>
        <begin position="134"/>
        <end position="153"/>
    </location>
</feature>
<accession>A0A6P8QPW5</accession>
<feature type="compositionally biased region" description="Basic and acidic residues" evidence="8">
    <location>
        <begin position="1054"/>
        <end position="1073"/>
    </location>
</feature>
<feature type="region of interest" description="Disordered" evidence="8">
    <location>
        <begin position="1123"/>
        <end position="1283"/>
    </location>
</feature>
<evidence type="ECO:0000256" key="6">
    <source>
        <dbReference type="ARBA" id="ARBA00023212"/>
    </source>
</evidence>
<evidence type="ECO:0000256" key="7">
    <source>
        <dbReference type="RuleBase" id="RU000686"/>
    </source>
</evidence>
<dbReference type="Proteomes" id="UP000515159">
    <property type="component" value="Chromosome 5"/>
</dbReference>
<evidence type="ECO:0000256" key="5">
    <source>
        <dbReference type="ARBA" id="ARBA00022737"/>
    </source>
</evidence>
<comment type="subcellular location">
    <subcellularLocation>
        <location evidence="1 7">Cytoplasm</location>
        <location evidence="1 7">Cytoskeleton</location>
    </subcellularLocation>
</comment>
<evidence type="ECO:0000259" key="9">
    <source>
        <dbReference type="Pfam" id="PF08377"/>
    </source>
</evidence>